<dbReference type="STRING" id="270498.CHK_2098"/>
<organism evidence="2 3">
    <name type="scientific">Christensenella hongkongensis</name>
    <dbReference type="NCBI Taxonomy" id="270498"/>
    <lineage>
        <taxon>Bacteria</taxon>
        <taxon>Bacillati</taxon>
        <taxon>Bacillota</taxon>
        <taxon>Clostridia</taxon>
        <taxon>Christensenellales</taxon>
        <taxon>Christensenellaceae</taxon>
        <taxon>Christensenella</taxon>
    </lineage>
</organism>
<reference evidence="2 3" key="1">
    <citation type="submission" date="2015-04" db="EMBL/GenBank/DDBJ databases">
        <title>Draft genome sequence of bacteremic isolate Catabacter hongkongensis type strain HKU16T.</title>
        <authorList>
            <person name="Lau S.K."/>
            <person name="Teng J.L."/>
            <person name="Huang Y."/>
            <person name="Curreem S.O."/>
            <person name="Tsui S.K."/>
            <person name="Woo P.C."/>
        </authorList>
    </citation>
    <scope>NUCLEOTIDE SEQUENCE [LARGE SCALE GENOMIC DNA]</scope>
    <source>
        <strain evidence="2 3">HKU16</strain>
    </source>
</reference>
<sequence>MMNKFYKRIVLIVCVAALVVSAAGCSPVFWSGRDRTIMPVEDEYERQKPVFGEADEWDMGDFEYLYPELLLTRTKYNELTKQMEYKRLVAYLPIQTDGYEGSYSRDDVTGSRMGIEVRARILDDYDLRNRSDFSMGDNLEYLLEQEYMREYASKRYRDVKISDVTETEDRASATVTMTMLNYDDEYVRYDVAAVLLHTEDLTTLATIGVDYGQLEGRYETMVSELEQFYGVDLNIEKNAAGKKTPAANTPEPAKQIPAEPDEMISFELPAGWEDLGDGMYSYAQSVYGSADIFAMIIIDDYGYGYDSFEALVQECEQSDEDGFSYALMDKPLGKTLMAQQEEDGMVMIAYAVNLSDTQYAVITTYSGGTENVTEPFTAFAEHVLTTGSWTPGATV</sequence>
<feature type="chain" id="PRO_5018268462" evidence="1">
    <location>
        <begin position="23"/>
        <end position="395"/>
    </location>
</feature>
<evidence type="ECO:0000256" key="1">
    <source>
        <dbReference type="SAM" id="SignalP"/>
    </source>
</evidence>
<keyword evidence="1" id="KW-0732">Signal</keyword>
<dbReference type="AlphaFoldDB" id="A0A0M2NIG1"/>
<feature type="signal peptide" evidence="1">
    <location>
        <begin position="1"/>
        <end position="22"/>
    </location>
</feature>
<evidence type="ECO:0000313" key="2">
    <source>
        <dbReference type="EMBL" id="KKI50035.1"/>
    </source>
</evidence>
<dbReference type="PROSITE" id="PS51257">
    <property type="entry name" value="PROKAR_LIPOPROTEIN"/>
    <property type="match status" value="1"/>
</dbReference>
<keyword evidence="3" id="KW-1185">Reference proteome</keyword>
<dbReference type="RefSeq" id="WP_160295633.1">
    <property type="nucleotide sequence ID" value="NZ_LAYJ01000112.1"/>
</dbReference>
<comment type="caution">
    <text evidence="2">The sequence shown here is derived from an EMBL/GenBank/DDBJ whole genome shotgun (WGS) entry which is preliminary data.</text>
</comment>
<dbReference type="OrthoDB" id="9999887at2"/>
<protein>
    <submittedName>
        <fullName evidence="2">Uncharacterized protein</fullName>
    </submittedName>
</protein>
<name>A0A0M2NIG1_9FIRM</name>
<gene>
    <name evidence="2" type="ORF">CHK_2098</name>
</gene>
<dbReference type="EMBL" id="LAYJ01000112">
    <property type="protein sequence ID" value="KKI50035.1"/>
    <property type="molecule type" value="Genomic_DNA"/>
</dbReference>
<accession>A0A0M2NIG1</accession>
<dbReference type="Proteomes" id="UP000034076">
    <property type="component" value="Unassembled WGS sequence"/>
</dbReference>
<evidence type="ECO:0000313" key="3">
    <source>
        <dbReference type="Proteomes" id="UP000034076"/>
    </source>
</evidence>
<proteinExistence type="predicted"/>